<accession>A0AAE3R0B3</accession>
<comment type="caution">
    <text evidence="3">The sequence shown here is derived from an EMBL/GenBank/DDBJ whole genome shotgun (WGS) entry which is preliminary data.</text>
</comment>
<evidence type="ECO:0000259" key="2">
    <source>
        <dbReference type="Pfam" id="PF13648"/>
    </source>
</evidence>
<protein>
    <submittedName>
        <fullName evidence="3">Lipocalin family protein</fullName>
    </submittedName>
</protein>
<dbReference type="Proteomes" id="UP001232063">
    <property type="component" value="Unassembled WGS sequence"/>
</dbReference>
<keyword evidence="1" id="KW-0732">Signal</keyword>
<dbReference type="InterPro" id="IPR024311">
    <property type="entry name" value="Lipocalin-like"/>
</dbReference>
<sequence length="162" mass="17802">MKTLVTNVRLTVLALTLLGSLAACKKHDPDPVKNNDPIFVGKHWKMSAITTNPIIDFDGDGTADPDLLPFFPTCVTDNIVTFKEGGKIESEEGEACPDETPITGTGTWSYNENTKIFTLTDGTAAGTQNYEIVEMSATTLKWKVEIEEEGQSLDMIMEWKAQ</sequence>
<reference evidence="3" key="1">
    <citation type="submission" date="2023-05" db="EMBL/GenBank/DDBJ databases">
        <authorList>
            <person name="Zhang X."/>
        </authorList>
    </citation>
    <scope>NUCLEOTIDE SEQUENCE</scope>
    <source>
        <strain evidence="3">BD1B2-1</strain>
    </source>
</reference>
<feature type="chain" id="PRO_5042279047" evidence="1">
    <location>
        <begin position="26"/>
        <end position="162"/>
    </location>
</feature>
<gene>
    <name evidence="3" type="ORF">QNI22_11985</name>
</gene>
<feature type="domain" description="Lipocalin-like" evidence="2">
    <location>
        <begin position="41"/>
        <end position="142"/>
    </location>
</feature>
<name>A0AAE3R0B3_9BACT</name>
<dbReference type="PROSITE" id="PS51257">
    <property type="entry name" value="PROKAR_LIPOPROTEIN"/>
    <property type="match status" value="1"/>
</dbReference>
<evidence type="ECO:0000313" key="3">
    <source>
        <dbReference type="EMBL" id="MDJ1501374.1"/>
    </source>
</evidence>
<dbReference type="AlphaFoldDB" id="A0AAE3R0B3"/>
<dbReference type="EMBL" id="JASJOU010000003">
    <property type="protein sequence ID" value="MDJ1501374.1"/>
    <property type="molecule type" value="Genomic_DNA"/>
</dbReference>
<feature type="signal peptide" evidence="1">
    <location>
        <begin position="1"/>
        <end position="25"/>
    </location>
</feature>
<dbReference type="Pfam" id="PF13648">
    <property type="entry name" value="Lipocalin_4"/>
    <property type="match status" value="1"/>
</dbReference>
<organism evidence="3 4">
    <name type="scientific">Xanthocytophaga agilis</name>
    <dbReference type="NCBI Taxonomy" id="3048010"/>
    <lineage>
        <taxon>Bacteria</taxon>
        <taxon>Pseudomonadati</taxon>
        <taxon>Bacteroidota</taxon>
        <taxon>Cytophagia</taxon>
        <taxon>Cytophagales</taxon>
        <taxon>Rhodocytophagaceae</taxon>
        <taxon>Xanthocytophaga</taxon>
    </lineage>
</organism>
<evidence type="ECO:0000313" key="4">
    <source>
        <dbReference type="Proteomes" id="UP001232063"/>
    </source>
</evidence>
<dbReference type="RefSeq" id="WP_314510860.1">
    <property type="nucleotide sequence ID" value="NZ_JASJOU010000003.1"/>
</dbReference>
<evidence type="ECO:0000256" key="1">
    <source>
        <dbReference type="SAM" id="SignalP"/>
    </source>
</evidence>
<keyword evidence="4" id="KW-1185">Reference proteome</keyword>
<proteinExistence type="predicted"/>